<dbReference type="Pfam" id="PF00566">
    <property type="entry name" value="RabGAP-TBC"/>
    <property type="match status" value="2"/>
</dbReference>
<dbReference type="PANTHER" id="PTHR22957">
    <property type="entry name" value="TBC1 DOMAIN FAMILY MEMBER GTPASE-ACTIVATING PROTEIN"/>
    <property type="match status" value="1"/>
</dbReference>
<feature type="region of interest" description="Disordered" evidence="2">
    <location>
        <begin position="103"/>
        <end position="132"/>
    </location>
</feature>
<feature type="region of interest" description="Disordered" evidence="2">
    <location>
        <begin position="438"/>
        <end position="493"/>
    </location>
</feature>
<feature type="compositionally biased region" description="Polar residues" evidence="2">
    <location>
        <begin position="462"/>
        <end position="472"/>
    </location>
</feature>
<feature type="compositionally biased region" description="Basic and acidic residues" evidence="2">
    <location>
        <begin position="644"/>
        <end position="663"/>
    </location>
</feature>
<dbReference type="PANTHER" id="PTHR22957:SF337">
    <property type="entry name" value="TBC1 DOMAIN FAMILY MEMBER 5"/>
    <property type="match status" value="1"/>
</dbReference>
<dbReference type="Proteomes" id="UP000292957">
    <property type="component" value="Unassembled WGS sequence"/>
</dbReference>
<dbReference type="InterPro" id="IPR000195">
    <property type="entry name" value="Rab-GAP-TBC_dom"/>
</dbReference>
<dbReference type="SMART" id="SM00164">
    <property type="entry name" value="TBC"/>
    <property type="match status" value="1"/>
</dbReference>
<feature type="region of interest" description="Disordered" evidence="2">
    <location>
        <begin position="804"/>
        <end position="843"/>
    </location>
</feature>
<protein>
    <submittedName>
        <fullName evidence="4">RabGAP/TBC</fullName>
    </submittedName>
</protein>
<sequence>MGEPRNRPDVKEIKDLFDHLFHSGSNISRLKDAALAGRLFQGVEGATGVAGRSMAWKLFLIAGEPLRDVADVEAAPPWKTLRRAREDYRRLLMEKMRAPDGGYEEGFTVPGTGELPPRTEKGGGNLEKNNPLSLHDENPWREWFASVELRKTILQDVERTFPDIAYFRDAEVQAELTHILYLYSDMHPDIGYRQGMHELLAPLYYAVDFDSIPDDGDTDPTLKEFCSRAWVAADAWALFSAVMKGTGRWYEWQESKSAVTTAEPTPLPSHVQVNVAARDIQMKPYIAPIVEAANLVQSVFLKGVDPELWKAMQSAGIEPQIYGIRWLRLLFTRELALEDAMVLWDGLFAVDPSFDLALWICVAMLVRIRNKLIPADYSTQLTYLLRYPADSLAAGGSAEPTPIHHATLLIRQALTLQMSPTPTIGVSVIQENRNLLGIPTEVPSPVSPPVHRRPRQGERGRSFTNANGSRSLGQEAGNSKGAHGRQASSPMGIPETFARGLLERGESLGINKTVMEAVSGLRKNLPDLATALGRLPLSPQPANAMYPMAPERPVEERPPWEPRTRSEMEREVAQVRALQRKLGDTVSWIVDTLLLDEGDVNDDVGRKTVQKRKREALESLAYVRDILKGTVHDIEEERLLGEEEAKRRREKARREKEAAEALSRRTSTPHPPIPAASIPIETRPQGTGTRRSQDYFMPHATSSSSPPTKSAPVPAVVAHPPAKPSRPPPLSASVPALPSSQSFSLPTSSPITKTPTSTGVSPFSAPWNYTKSDFASSDSPIANLPRVPPRMSTTLPRASVFGQALRNHPQPPASLFESTSNAVAVSRDQKPKQAPYDPLGAIP</sequence>
<dbReference type="PROSITE" id="PS50086">
    <property type="entry name" value="TBC_RABGAP"/>
    <property type="match status" value="1"/>
</dbReference>
<organism evidence="4">
    <name type="scientific">Dichomitus squalens</name>
    <dbReference type="NCBI Taxonomy" id="114155"/>
    <lineage>
        <taxon>Eukaryota</taxon>
        <taxon>Fungi</taxon>
        <taxon>Dikarya</taxon>
        <taxon>Basidiomycota</taxon>
        <taxon>Agaricomycotina</taxon>
        <taxon>Agaricomycetes</taxon>
        <taxon>Polyporales</taxon>
        <taxon>Polyporaceae</taxon>
        <taxon>Dichomitus</taxon>
    </lineage>
</organism>
<feature type="compositionally biased region" description="Pro residues" evidence="2">
    <location>
        <begin position="721"/>
        <end position="730"/>
    </location>
</feature>
<dbReference type="FunFam" id="1.10.472.80:FF:000038">
    <property type="entry name" value="TBC1 domain family member 5"/>
    <property type="match status" value="1"/>
</dbReference>
<evidence type="ECO:0000313" key="4">
    <source>
        <dbReference type="EMBL" id="TBU29006.1"/>
    </source>
</evidence>
<evidence type="ECO:0000259" key="3">
    <source>
        <dbReference type="PROSITE" id="PS50086"/>
    </source>
</evidence>
<name>A0A4Q9MS55_9APHY</name>
<dbReference type="GO" id="GO:0005096">
    <property type="term" value="F:GTPase activator activity"/>
    <property type="evidence" value="ECO:0007669"/>
    <property type="project" value="UniProtKB-KW"/>
</dbReference>
<keyword evidence="1" id="KW-0343">GTPase activation</keyword>
<dbReference type="EMBL" id="ML143416">
    <property type="protein sequence ID" value="TBU29006.1"/>
    <property type="molecule type" value="Genomic_DNA"/>
</dbReference>
<dbReference type="SUPFAM" id="SSF47923">
    <property type="entry name" value="Ypt/Rab-GAP domain of gyp1p"/>
    <property type="match status" value="2"/>
</dbReference>
<feature type="region of interest" description="Disordered" evidence="2">
    <location>
        <begin position="644"/>
        <end position="763"/>
    </location>
</feature>
<evidence type="ECO:0000256" key="2">
    <source>
        <dbReference type="SAM" id="MobiDB-lite"/>
    </source>
</evidence>
<feature type="compositionally biased region" description="Low complexity" evidence="2">
    <location>
        <begin position="700"/>
        <end position="720"/>
    </location>
</feature>
<reference evidence="4" key="1">
    <citation type="submission" date="2019-01" db="EMBL/GenBank/DDBJ databases">
        <title>Draft genome sequences of three monokaryotic isolates of the white-rot basidiomycete fungus Dichomitus squalens.</title>
        <authorList>
            <consortium name="DOE Joint Genome Institute"/>
            <person name="Lopez S.C."/>
            <person name="Andreopoulos B."/>
            <person name="Pangilinan J."/>
            <person name="Lipzen A."/>
            <person name="Riley R."/>
            <person name="Ahrendt S."/>
            <person name="Ng V."/>
            <person name="Barry K."/>
            <person name="Daum C."/>
            <person name="Grigoriev I.V."/>
            <person name="Hilden K.S."/>
            <person name="Makela M.R."/>
            <person name="de Vries R.P."/>
        </authorList>
    </citation>
    <scope>NUCLEOTIDE SEQUENCE [LARGE SCALE GENOMIC DNA]</scope>
    <source>
        <strain evidence="4">OM18370.1</strain>
    </source>
</reference>
<dbReference type="GO" id="GO:0005737">
    <property type="term" value="C:cytoplasm"/>
    <property type="evidence" value="ECO:0007669"/>
    <property type="project" value="UniProtKB-ARBA"/>
</dbReference>
<dbReference type="AlphaFoldDB" id="A0A4Q9MS55"/>
<proteinExistence type="predicted"/>
<dbReference type="FunFam" id="1.10.8.270:FF:000011">
    <property type="entry name" value="TBC1 domain family member 5"/>
    <property type="match status" value="1"/>
</dbReference>
<evidence type="ECO:0000256" key="1">
    <source>
        <dbReference type="ARBA" id="ARBA00022468"/>
    </source>
</evidence>
<feature type="domain" description="Rab-GAP TBC" evidence="3">
    <location>
        <begin position="133"/>
        <end position="351"/>
    </location>
</feature>
<dbReference type="InterPro" id="IPR035969">
    <property type="entry name" value="Rab-GAP_TBC_sf"/>
</dbReference>
<gene>
    <name evidence="4" type="ORF">BD311DRAFT_864992</name>
</gene>
<feature type="compositionally biased region" description="Low complexity" evidence="2">
    <location>
        <begin position="731"/>
        <end position="758"/>
    </location>
</feature>
<dbReference type="OrthoDB" id="27140at2759"/>
<dbReference type="Gene3D" id="1.10.472.80">
    <property type="entry name" value="Ypt/Rab-GAP domain of gyp1p, domain 3"/>
    <property type="match status" value="1"/>
</dbReference>
<accession>A0A4Q9MS55</accession>
<dbReference type="Gene3D" id="1.10.8.270">
    <property type="entry name" value="putative rabgap domain of human tbc1 domain family member 14 like domains"/>
    <property type="match status" value="1"/>
</dbReference>